<keyword evidence="2" id="KW-1185">Reference proteome</keyword>
<protein>
    <submittedName>
        <fullName evidence="1">Uncharacterized protein</fullName>
    </submittedName>
</protein>
<accession>A0AB94IAC1</accession>
<evidence type="ECO:0000313" key="1">
    <source>
        <dbReference type="EMBL" id="TEA26328.1"/>
    </source>
</evidence>
<reference evidence="1 2" key="1">
    <citation type="journal article" date="2014" name="Appl. Environ. Microbiol.">
        <title>Genomic features of a bumble bee symbiont reflect its host environment.</title>
        <authorList>
            <person name="Martinson V.G."/>
            <person name="Magoc T."/>
            <person name="Koch H."/>
            <person name="Salzberg S.L."/>
            <person name="Moran N.A."/>
        </authorList>
    </citation>
    <scope>NUCLEOTIDE SEQUENCE [LARGE SCALE GENOMIC DNA]</scope>
    <source>
        <strain evidence="1 2">Bimp</strain>
    </source>
</reference>
<dbReference type="RefSeq" id="WP_133459413.1">
    <property type="nucleotide sequence ID" value="NZ_AWGA01000111.1"/>
</dbReference>
<comment type="caution">
    <text evidence="1">The sequence shown here is derived from an EMBL/GenBank/DDBJ whole genome shotgun (WGS) entry which is preliminary data.</text>
</comment>
<organism evidence="1 2">
    <name type="scientific">Candidatus Schmidhempelia bombi str. Bimp</name>
    <dbReference type="NCBI Taxonomy" id="1387197"/>
    <lineage>
        <taxon>Bacteria</taxon>
        <taxon>Pseudomonadati</taxon>
        <taxon>Pseudomonadota</taxon>
        <taxon>Gammaproteobacteria</taxon>
        <taxon>Orbales</taxon>
        <taxon>Orbaceae</taxon>
        <taxon>Candidatus Schmidhempelia</taxon>
    </lineage>
</organism>
<dbReference type="Proteomes" id="UP000506160">
    <property type="component" value="Unassembled WGS sequence"/>
</dbReference>
<gene>
    <name evidence="1" type="ORF">O970_09230</name>
</gene>
<dbReference type="AlphaFoldDB" id="A0AB94IAC1"/>
<proteinExistence type="predicted"/>
<sequence length="71" mass="8180">MVAYLKLASSILAAEQVATQPEIASSVSSYYWKIIKPRLNIKADKDDLFWVSVYINEWAKQKNPYCLDKPK</sequence>
<evidence type="ECO:0000313" key="2">
    <source>
        <dbReference type="Proteomes" id="UP000506160"/>
    </source>
</evidence>
<name>A0AB94IAC1_9GAMM</name>
<dbReference type="EMBL" id="AWGA01000111">
    <property type="protein sequence ID" value="TEA26328.1"/>
    <property type="molecule type" value="Genomic_DNA"/>
</dbReference>